<feature type="domain" description="DUF3298" evidence="1">
    <location>
        <begin position="493"/>
        <end position="568"/>
    </location>
</feature>
<name>K6DPA3_9BACI</name>
<comment type="caution">
    <text evidence="2">The sequence shown here is derived from an EMBL/GenBank/DDBJ whole genome shotgun (WGS) entry which is preliminary data.</text>
</comment>
<dbReference type="EMBL" id="AJLS01000044">
    <property type="protein sequence ID" value="EKN69988.1"/>
    <property type="molecule type" value="Genomic_DNA"/>
</dbReference>
<dbReference type="Pfam" id="PF11738">
    <property type="entry name" value="DUF3298"/>
    <property type="match status" value="1"/>
</dbReference>
<reference evidence="2 3" key="1">
    <citation type="journal article" date="2012" name="Front. Microbiol.">
        <title>Redundancy and modularity in membrane-associated dissimilatory nitrate reduction in Bacillus.</title>
        <authorList>
            <person name="Heylen K."/>
            <person name="Keltjens J."/>
        </authorList>
    </citation>
    <scope>NUCLEOTIDE SEQUENCE [LARGE SCALE GENOMIC DNA]</scope>
    <source>
        <strain evidence="3">LMG 21833T</strain>
    </source>
</reference>
<dbReference type="eggNOG" id="COG5513">
    <property type="taxonomic scope" value="Bacteria"/>
</dbReference>
<keyword evidence="3" id="KW-1185">Reference proteome</keyword>
<evidence type="ECO:0000313" key="2">
    <source>
        <dbReference type="EMBL" id="EKN69988.1"/>
    </source>
</evidence>
<dbReference type="STRING" id="1117379.BABA_07226"/>
<gene>
    <name evidence="2" type="ORF">BABA_07226</name>
</gene>
<dbReference type="InterPro" id="IPR037126">
    <property type="entry name" value="PdaC/RsiV-like_sf"/>
</dbReference>
<dbReference type="Gene3D" id="3.30.565.40">
    <property type="entry name" value="Fervidobacterium nodosum Rt17-B1 like"/>
    <property type="match status" value="1"/>
</dbReference>
<dbReference type="OrthoDB" id="5637at2"/>
<dbReference type="PATRIC" id="fig|1117379.3.peg.1511"/>
<dbReference type="PANTHER" id="PTHR37841">
    <property type="entry name" value="GLR2918 PROTEIN"/>
    <property type="match status" value="1"/>
</dbReference>
<dbReference type="Pfam" id="PF14903">
    <property type="entry name" value="WG_beta_rep"/>
    <property type="match status" value="6"/>
</dbReference>
<dbReference type="InterPro" id="IPR032774">
    <property type="entry name" value="WG_beta_rep"/>
</dbReference>
<accession>K6DPA3</accession>
<dbReference type="Gene3D" id="3.90.640.20">
    <property type="entry name" value="Heat-shock cognate protein, ATPase"/>
    <property type="match status" value="1"/>
</dbReference>
<proteinExistence type="predicted"/>
<dbReference type="AlphaFoldDB" id="K6DPA3"/>
<dbReference type="PANTHER" id="PTHR37841:SF1">
    <property type="entry name" value="DUF3298 DOMAIN-CONTAINING PROTEIN"/>
    <property type="match status" value="1"/>
</dbReference>
<protein>
    <submittedName>
        <fullName evidence="2">KWG repeat-containing protein</fullName>
    </submittedName>
</protein>
<evidence type="ECO:0000313" key="3">
    <source>
        <dbReference type="Proteomes" id="UP000006316"/>
    </source>
</evidence>
<dbReference type="RefSeq" id="WP_007084470.1">
    <property type="nucleotide sequence ID" value="NZ_AJLS01000044.1"/>
</dbReference>
<sequence>MVEHDGDWIYWILDAFETRAVYLFPAPVKEIGGTKWGYIDAKGEFVLEPIYEDAKDFQDNGLAVVGMMDKSGLIDDNGYFIVKPKYDTIQPFSEGRAVVNDSQGFKVIDESGKEITEKAYSVAFPEYKERRLLVEETDVNGQYLYGFLNKSGKVVIPIIYQSASDFSEGKAVVKRKNGSFELIDLTGNVLQTYSLAFVDYYGQGLLVYKKSEDGKFGYVDEQGKTVIEPQFSSAESFIDDRAIVGLTVKNNNRFGVIDRKGNFVLKPNYTSIMNLGENRFAIGKELAPEQPCLRSIYALADSEGRILTGFIFKDINTFYDGLASVSDDQYTFYIDKNGKRMEHLPMVSGNGWLSFEKTLIKGDVDNRLVYFNRNGEEVWKQAAIIPLNNHYSVVEHKYRPNMEYLVYYPQVHGMENPDMVNKTLKELAGVKPVPAGKQLESNYTGDFEINFYKKNLLVIEINGYDYMFCAAHGMPVKKYVHINLRNGSMYQLKDLFKSGSPYVKVLSAIILDQIKSNEQYSYLFPDEYHGIKADQPFFISEGALNIYFKPYEIAAFVAGFPTFTLPFDELKDIINQSGEFWKSFH</sequence>
<organism evidence="2 3">
    <name type="scientific">Neobacillus bataviensis LMG 21833</name>
    <dbReference type="NCBI Taxonomy" id="1117379"/>
    <lineage>
        <taxon>Bacteria</taxon>
        <taxon>Bacillati</taxon>
        <taxon>Bacillota</taxon>
        <taxon>Bacilli</taxon>
        <taxon>Bacillales</taxon>
        <taxon>Bacillaceae</taxon>
        <taxon>Neobacillus</taxon>
    </lineage>
</organism>
<dbReference type="Proteomes" id="UP000006316">
    <property type="component" value="Unassembled WGS sequence"/>
</dbReference>
<evidence type="ECO:0000259" key="1">
    <source>
        <dbReference type="Pfam" id="PF11738"/>
    </source>
</evidence>
<dbReference type="InterPro" id="IPR021729">
    <property type="entry name" value="DUF3298"/>
</dbReference>
<dbReference type="eggNOG" id="COG5263">
    <property type="taxonomic scope" value="Bacteria"/>
</dbReference>